<feature type="transmembrane region" description="Helical" evidence="12">
    <location>
        <begin position="184"/>
        <end position="204"/>
    </location>
</feature>
<feature type="transmembrane region" description="Helical" evidence="12">
    <location>
        <begin position="224"/>
        <end position="245"/>
    </location>
</feature>
<dbReference type="InterPro" id="IPR002401">
    <property type="entry name" value="Cyt_P450_E_grp-I"/>
</dbReference>
<dbReference type="EMBL" id="JYNV01000193">
    <property type="protein sequence ID" value="KZM23517.1"/>
    <property type="molecule type" value="Genomic_DNA"/>
</dbReference>
<dbReference type="Gene3D" id="3.40.50.300">
    <property type="entry name" value="P-loop containing nucleotide triphosphate hydrolases"/>
    <property type="match status" value="1"/>
</dbReference>
<dbReference type="Pfam" id="PF12796">
    <property type="entry name" value="Ank_2"/>
    <property type="match status" value="2"/>
</dbReference>
<gene>
    <name evidence="14" type="ORF">ST47_g5308</name>
</gene>
<evidence type="ECO:0000256" key="7">
    <source>
        <dbReference type="ARBA" id="ARBA00022989"/>
    </source>
</evidence>
<sequence>MSMKRIRRIFEHETEREASYEPLEGGSERPDGERIEGSENAFSWTAYSVFLLLGVAMLWAWNMFLAANPYFQRRFERNDNLLRNFQSAIMSVSTVGNLGSMIVLTKLQARANYPHRIASSLVLNIIVFTLLALSTKLFLGVTAGVYFAFLMLMVFSASLAAGLCQNGVFAYVASFGREEYTQGIMTGQGIAGVLPCIAQIVSVLSVPSKKEHVDGTPQQSSTSAFAYFLTATVISAMALLAFFYLHRRHSSRVHLDELDATSAATERKSIPLTRLFRKLTWLASAVFLTFVVTMFFPVFTQKIVSVRDPESAPRLFQPATFIPLGFLFWNIGDLLGRVGPALPALRLTAYPKILFVFSIARTAFIPLYLLCNVGGTGATVSSDFFYLFVVQLLFGLTNGYLGSSCMMGFVEWVDVDEAEAAGGFMLVHSIADRSTAHHIPRFPSTHQSRLETLRSLATSIITLFEVKMSLKEVILSSISGYELGILTVTAITLLILYLGGNVIYQLYFSPLSIFPGPKLAAATLWSEKCMNGMVSTLSSNRLIRRTIVSVCLSGMIQGPIVRINPFELHVSDPDFIDTLYTRSAPRDKHSYMTGQFGNPLVTFSTDGHSHHRIRRAALNPFFSKQRVLGLQDLIWTHVDKLCARFEEFKQSGRPLPTGPAFGCLTADVIIEYSMGHKQNALDDPAFAPLFTQAVKKFASMSVFTKHMPWLHTVMRGLPQHWIANMSPEYGAMLAFRALNNQRVKEVFMRNGNKNEDGGGNGNEIKDHPTVFHELLNSDLPPSERSLERLSQESQLIVGAALDTTAHALNTTLFHLLANPQKLQKLKAELKTAIPSPHIRTPLTKLENLPYLSACISEGLRLSHGISTRNARLAHTPMQYGPYTIPAFTPVGMSAPLTHHNETLFPSSHSFIPERWIGGKAPDGRPLEKYLMAFGRGARQCAGINLARAEMYVVLAALVKRFELEVWESSRSDVDMQHDLFLPQAELGSRGMEVAASIIAILQISGKVITYIHTASEARTDRKRLRDAVRECEDILQELKDNVDTSEAGKAWIARIKILDKPEGPLHRLRTTLSLVETRLQSKSLGSKLKWPFQEKEIMKLVGSIESEKNLLHLALTNNTGRLLHEVDANSRENTKQLAELLNLLKLQADVSQEMSLKLGDLGLSQLKLYSDVEARQERDEVLQNAQERKEILAWLSKADHDSSYQDAIQRRHDTTGKWFLESPEYILWKDTKGKTLFCPGMPGAGKTILASVVIADLYESYKSELFHGIAFLFNIFNEKQSSKELLASLLQQLVKRQEQLPEIIKGIRAMVNSLRRVFLVVDALDECNTNSLGDLLSTIFMLRDECNINILATSRDIPTITSEFKGAGVLEISARDEDIQHFVRAAVKIAQSAQGMFLLAKLHVDSLQFQRSKKAFRDALQRLASGSNPYDTAYEAAMERINGQTEEQAQFAREVLSWVTHAKRPLLALELCEALAMEDQVPALDPDSVSCLDDILSVCAGLLVVDEGSNKIRLVHYTAQDYFDRTSKLWFPSAELMVATTCITYLSLSVFSEPRPKYKSRYQLRDDQPLYSYAANYWAVHASLTDMKQIQSAIERLLKRPQAIRHALEQVFSGSILGATGLHLAVWSGLHDVVAIFLGLGCDPNAVLTLSPQNELESLTEQTPLTIAAKHGYTSIAELLISVGARMDTKLNGRSSKSPLETAASEGHESTIKLLIQGSSVRDVQLSLSPAIRKCSVSLCELLLERAPVEFDDMYELLDIAVSRGRKDLAYVLLEEHFSKNAQNQYGIVRQLLKASATVNVPDSNNQTPLHVAVHEGYAEVVKLLLHGGADLEFQDSRGRACVDILDGRSRTLLHLAAGRGDVSIVECILRKGISPNVQEDAGQTPLHTAAAGGDIETVQYMLSRGAKINIQDNAGCTAFWYACTNQHSGMANKLLDSGADWRIADNAGVSVIASARGVAYHRCQGIFERLENLNAILELMGKRRAEKALLASEQQSHVHTERDVV</sequence>
<feature type="repeat" description="ANK" evidence="11">
    <location>
        <begin position="1849"/>
        <end position="1881"/>
    </location>
</feature>
<name>A0A163E4Q1_DIDRA</name>
<evidence type="ECO:0000256" key="4">
    <source>
        <dbReference type="ARBA" id="ARBA00022692"/>
    </source>
</evidence>
<feature type="transmembrane region" description="Helical" evidence="12">
    <location>
        <begin position="483"/>
        <end position="507"/>
    </location>
</feature>
<dbReference type="Pfam" id="PF01733">
    <property type="entry name" value="Nucleoside_tran"/>
    <property type="match status" value="2"/>
</dbReference>
<evidence type="ECO:0000256" key="1">
    <source>
        <dbReference type="ARBA" id="ARBA00004141"/>
    </source>
</evidence>
<comment type="caution">
    <text evidence="14">The sequence shown here is derived from an EMBL/GenBank/DDBJ whole genome shotgun (WGS) entry which is preliminary data.</text>
</comment>
<dbReference type="CDD" id="cd06174">
    <property type="entry name" value="MFS"/>
    <property type="match status" value="1"/>
</dbReference>
<dbReference type="GO" id="GO:0020037">
    <property type="term" value="F:heme binding"/>
    <property type="evidence" value="ECO:0007669"/>
    <property type="project" value="InterPro"/>
</dbReference>
<dbReference type="GO" id="GO:0005337">
    <property type="term" value="F:nucleoside transmembrane transporter activity"/>
    <property type="evidence" value="ECO:0007669"/>
    <property type="project" value="InterPro"/>
</dbReference>
<evidence type="ECO:0000256" key="9">
    <source>
        <dbReference type="ARBA" id="ARBA00023136"/>
    </source>
</evidence>
<feature type="transmembrane region" description="Helical" evidence="12">
    <location>
        <begin position="117"/>
        <end position="139"/>
    </location>
</feature>
<dbReference type="GO" id="GO:0005506">
    <property type="term" value="F:iron ion binding"/>
    <property type="evidence" value="ECO:0007669"/>
    <property type="project" value="InterPro"/>
</dbReference>
<comment type="cofactor">
    <cofactor evidence="10">
        <name>heme</name>
        <dbReference type="ChEBI" id="CHEBI:30413"/>
    </cofactor>
</comment>
<dbReference type="SUPFAM" id="SSF48403">
    <property type="entry name" value="Ankyrin repeat"/>
    <property type="match status" value="1"/>
</dbReference>
<dbReference type="PROSITE" id="PS50088">
    <property type="entry name" value="ANK_REPEAT"/>
    <property type="match status" value="5"/>
</dbReference>
<dbReference type="PRINTS" id="PR00463">
    <property type="entry name" value="EP450I"/>
</dbReference>
<evidence type="ECO:0000256" key="2">
    <source>
        <dbReference type="ARBA" id="ARBA00007965"/>
    </source>
</evidence>
<evidence type="ECO:0000256" key="8">
    <source>
        <dbReference type="ARBA" id="ARBA00023004"/>
    </source>
</evidence>
<reference evidence="14 15" key="1">
    <citation type="journal article" date="2016" name="Sci. Rep.">
        <title>Draft genome sequencing and secretome analysis of fungal phytopathogen Ascochyta rabiei provides insight into the necrotrophic effector repertoire.</title>
        <authorList>
            <person name="Verma S."/>
            <person name="Gazara R.K."/>
            <person name="Nizam S."/>
            <person name="Parween S."/>
            <person name="Chattopadhyay D."/>
            <person name="Verma P.K."/>
        </authorList>
    </citation>
    <scope>NUCLEOTIDE SEQUENCE [LARGE SCALE GENOMIC DNA]</scope>
    <source>
        <strain evidence="14 15">ArDII</strain>
    </source>
</reference>
<dbReference type="Pfam" id="PF00067">
    <property type="entry name" value="p450"/>
    <property type="match status" value="1"/>
</dbReference>
<evidence type="ECO:0000256" key="12">
    <source>
        <dbReference type="SAM" id="Phobius"/>
    </source>
</evidence>
<evidence type="ECO:0000256" key="6">
    <source>
        <dbReference type="ARBA" id="ARBA00022737"/>
    </source>
</evidence>
<dbReference type="PROSITE" id="PS50297">
    <property type="entry name" value="ANK_REP_REGION"/>
    <property type="match status" value="4"/>
</dbReference>
<keyword evidence="8 10" id="KW-0408">Iron</keyword>
<organism evidence="14 15">
    <name type="scientific">Didymella rabiei</name>
    <name type="common">Chickpea ascochyta blight fungus</name>
    <name type="synonym">Mycosphaerella rabiei</name>
    <dbReference type="NCBI Taxonomy" id="5454"/>
    <lineage>
        <taxon>Eukaryota</taxon>
        <taxon>Fungi</taxon>
        <taxon>Dikarya</taxon>
        <taxon>Ascomycota</taxon>
        <taxon>Pezizomycotina</taxon>
        <taxon>Dothideomycetes</taxon>
        <taxon>Pleosporomycetidae</taxon>
        <taxon>Pleosporales</taxon>
        <taxon>Pleosporineae</taxon>
        <taxon>Didymellaceae</taxon>
        <taxon>Ascochyta</taxon>
    </lineage>
</organism>
<keyword evidence="9 12" id="KW-0472">Membrane</keyword>
<keyword evidence="15" id="KW-1185">Reference proteome</keyword>
<dbReference type="InterPro" id="IPR001128">
    <property type="entry name" value="Cyt_P450"/>
</dbReference>
<feature type="repeat" description="ANK" evidence="11">
    <location>
        <begin position="1660"/>
        <end position="1692"/>
    </location>
</feature>
<dbReference type="InterPro" id="IPR002259">
    <property type="entry name" value="Eqnu_transpt"/>
</dbReference>
<dbReference type="GO" id="GO:0016020">
    <property type="term" value="C:membrane"/>
    <property type="evidence" value="ECO:0007669"/>
    <property type="project" value="UniProtKB-SubCell"/>
</dbReference>
<dbReference type="PROSITE" id="PS00086">
    <property type="entry name" value="CYTOCHROME_P450"/>
    <property type="match status" value="1"/>
</dbReference>
<feature type="repeat" description="ANK" evidence="11">
    <location>
        <begin position="1617"/>
        <end position="1649"/>
    </location>
</feature>
<dbReference type="InterPro" id="IPR007111">
    <property type="entry name" value="NACHT_NTPase"/>
</dbReference>
<keyword evidence="4 12" id="KW-0812">Transmembrane</keyword>
<dbReference type="CDD" id="cd11062">
    <property type="entry name" value="CYP58-like"/>
    <property type="match status" value="1"/>
</dbReference>
<keyword evidence="6" id="KW-0677">Repeat</keyword>
<keyword evidence="11" id="KW-0040">ANK repeat</keyword>
<dbReference type="SMART" id="SM00248">
    <property type="entry name" value="ANK"/>
    <property type="match status" value="8"/>
</dbReference>
<proteinExistence type="inferred from homology"/>
<dbReference type="GO" id="GO:0004497">
    <property type="term" value="F:monooxygenase activity"/>
    <property type="evidence" value="ECO:0007669"/>
    <property type="project" value="InterPro"/>
</dbReference>
<comment type="subcellular location">
    <subcellularLocation>
        <location evidence="1">Membrane</location>
        <topology evidence="1">Multi-pass membrane protein</topology>
    </subcellularLocation>
</comment>
<dbReference type="Proteomes" id="UP000076837">
    <property type="component" value="Unassembled WGS sequence"/>
</dbReference>
<dbReference type="InterPro" id="IPR002110">
    <property type="entry name" value="Ankyrin_rpt"/>
</dbReference>
<feature type="transmembrane region" description="Helical" evidence="12">
    <location>
        <begin position="85"/>
        <end position="105"/>
    </location>
</feature>
<dbReference type="STRING" id="5454.A0A163E4Q1"/>
<feature type="transmembrane region" description="Helical" evidence="12">
    <location>
        <begin position="315"/>
        <end position="332"/>
    </location>
</feature>
<feature type="transmembrane region" description="Helical" evidence="12">
    <location>
        <begin position="384"/>
        <end position="401"/>
    </location>
</feature>
<dbReference type="InterPro" id="IPR036396">
    <property type="entry name" value="Cyt_P450_sf"/>
</dbReference>
<evidence type="ECO:0000256" key="5">
    <source>
        <dbReference type="ARBA" id="ARBA00022723"/>
    </source>
</evidence>
<feature type="binding site" description="axial binding residue" evidence="10">
    <location>
        <position position="940"/>
    </location>
    <ligand>
        <name>heme</name>
        <dbReference type="ChEBI" id="CHEBI:30413"/>
    </ligand>
    <ligandPart>
        <name>Fe</name>
        <dbReference type="ChEBI" id="CHEBI:18248"/>
    </ligandPart>
</feature>
<keyword evidence="5 10" id="KW-0479">Metal-binding</keyword>
<dbReference type="SUPFAM" id="SSF52540">
    <property type="entry name" value="P-loop containing nucleoside triphosphate hydrolases"/>
    <property type="match status" value="1"/>
</dbReference>
<evidence type="ECO:0000256" key="10">
    <source>
        <dbReference type="PIRSR" id="PIRSR602401-1"/>
    </source>
</evidence>
<dbReference type="SUPFAM" id="SSF48264">
    <property type="entry name" value="Cytochrome P450"/>
    <property type="match status" value="1"/>
</dbReference>
<dbReference type="PANTHER" id="PTHR10039">
    <property type="entry name" value="AMELOGENIN"/>
    <property type="match status" value="1"/>
</dbReference>
<dbReference type="SUPFAM" id="SSF103473">
    <property type="entry name" value="MFS general substrate transporter"/>
    <property type="match status" value="1"/>
</dbReference>
<dbReference type="PROSITE" id="PS50837">
    <property type="entry name" value="NACHT"/>
    <property type="match status" value="1"/>
</dbReference>
<evidence type="ECO:0000313" key="15">
    <source>
        <dbReference type="Proteomes" id="UP000076837"/>
    </source>
</evidence>
<evidence type="ECO:0000259" key="13">
    <source>
        <dbReference type="PROSITE" id="PS50837"/>
    </source>
</evidence>
<dbReference type="Gene3D" id="1.25.40.20">
    <property type="entry name" value="Ankyrin repeat-containing domain"/>
    <property type="match status" value="3"/>
</dbReference>
<dbReference type="PANTHER" id="PTHR10039:SF15">
    <property type="entry name" value="NACHT DOMAIN-CONTAINING PROTEIN"/>
    <property type="match status" value="1"/>
</dbReference>
<dbReference type="Pfam" id="PF22939">
    <property type="entry name" value="WHD_GPIID"/>
    <property type="match status" value="1"/>
</dbReference>
<evidence type="ECO:0000256" key="3">
    <source>
        <dbReference type="ARBA" id="ARBA00022448"/>
    </source>
</evidence>
<keyword evidence="3" id="KW-0813">Transport</keyword>
<dbReference type="GO" id="GO:0016705">
    <property type="term" value="F:oxidoreductase activity, acting on paired donors, with incorporation or reduction of molecular oxygen"/>
    <property type="evidence" value="ECO:0007669"/>
    <property type="project" value="InterPro"/>
</dbReference>
<protein>
    <submittedName>
        <fullName evidence="14">Nucleoside transmembrane transporter</fullName>
    </submittedName>
</protein>
<keyword evidence="7 12" id="KW-1133">Transmembrane helix</keyword>
<dbReference type="InterPro" id="IPR027417">
    <property type="entry name" value="P-loop_NTPase"/>
</dbReference>
<dbReference type="InterPro" id="IPR017972">
    <property type="entry name" value="Cyt_P450_CS"/>
</dbReference>
<keyword evidence="10" id="KW-0349">Heme</keyword>
<dbReference type="Pfam" id="PF24883">
    <property type="entry name" value="NPHP3_N"/>
    <property type="match status" value="1"/>
</dbReference>
<feature type="transmembrane region" description="Helical" evidence="12">
    <location>
        <begin position="353"/>
        <end position="378"/>
    </location>
</feature>
<evidence type="ECO:0000256" key="11">
    <source>
        <dbReference type="PROSITE-ProRule" id="PRU00023"/>
    </source>
</evidence>
<dbReference type="InterPro" id="IPR056884">
    <property type="entry name" value="NPHP3-like_N"/>
</dbReference>
<comment type="similarity">
    <text evidence="2">Belongs to the SLC29A/ENT transporter (TC 2.A.57) family.</text>
</comment>
<evidence type="ECO:0000313" key="14">
    <source>
        <dbReference type="EMBL" id="KZM23517.1"/>
    </source>
</evidence>
<feature type="transmembrane region" description="Helical" evidence="12">
    <location>
        <begin position="279"/>
        <end position="299"/>
    </location>
</feature>
<feature type="domain" description="NACHT" evidence="13">
    <location>
        <begin position="1234"/>
        <end position="1355"/>
    </location>
</feature>
<dbReference type="InterPro" id="IPR036770">
    <property type="entry name" value="Ankyrin_rpt-contain_sf"/>
</dbReference>
<dbReference type="Pfam" id="PF00023">
    <property type="entry name" value="Ank"/>
    <property type="match status" value="1"/>
</dbReference>
<feature type="repeat" description="ANK" evidence="11">
    <location>
        <begin position="1805"/>
        <end position="1837"/>
    </location>
</feature>
<dbReference type="Gene3D" id="1.10.630.10">
    <property type="entry name" value="Cytochrome P450"/>
    <property type="match status" value="1"/>
</dbReference>
<feature type="transmembrane region" description="Helical" evidence="12">
    <location>
        <begin position="145"/>
        <end position="172"/>
    </location>
</feature>
<feature type="transmembrane region" description="Helical" evidence="12">
    <location>
        <begin position="44"/>
        <end position="65"/>
    </location>
</feature>
<dbReference type="InterPro" id="IPR054471">
    <property type="entry name" value="GPIID_WHD"/>
</dbReference>
<feature type="repeat" description="ANK" evidence="11">
    <location>
        <begin position="1882"/>
        <end position="1914"/>
    </location>
</feature>
<accession>A0A163E4Q1</accession>
<dbReference type="InterPro" id="IPR036259">
    <property type="entry name" value="MFS_trans_sf"/>
</dbReference>